<dbReference type="SUPFAM" id="SSF69572">
    <property type="entry name" value="Activating enzymes of the ubiquitin-like proteins"/>
    <property type="match status" value="1"/>
</dbReference>
<dbReference type="Proteomes" id="UP000274822">
    <property type="component" value="Unassembled WGS sequence"/>
</dbReference>
<dbReference type="AlphaFoldDB" id="A0A433Q871"/>
<evidence type="ECO:0000313" key="3">
    <source>
        <dbReference type="Proteomes" id="UP000274822"/>
    </source>
</evidence>
<evidence type="ECO:0000313" key="2">
    <source>
        <dbReference type="EMBL" id="RUS25949.1"/>
    </source>
</evidence>
<organism evidence="2 3">
    <name type="scientific">Jimgerdemannia flammicorona</name>
    <dbReference type="NCBI Taxonomy" id="994334"/>
    <lineage>
        <taxon>Eukaryota</taxon>
        <taxon>Fungi</taxon>
        <taxon>Fungi incertae sedis</taxon>
        <taxon>Mucoromycota</taxon>
        <taxon>Mucoromycotina</taxon>
        <taxon>Endogonomycetes</taxon>
        <taxon>Endogonales</taxon>
        <taxon>Endogonaceae</taxon>
        <taxon>Jimgerdemannia</taxon>
    </lineage>
</organism>
<reference evidence="2 3" key="1">
    <citation type="journal article" date="2018" name="New Phytol.">
        <title>Phylogenomics of Endogonaceae and evolution of mycorrhizas within Mucoromycota.</title>
        <authorList>
            <person name="Chang Y."/>
            <person name="Desiro A."/>
            <person name="Na H."/>
            <person name="Sandor L."/>
            <person name="Lipzen A."/>
            <person name="Clum A."/>
            <person name="Barry K."/>
            <person name="Grigoriev I.V."/>
            <person name="Martin F.M."/>
            <person name="Stajich J.E."/>
            <person name="Smith M.E."/>
            <person name="Bonito G."/>
            <person name="Spatafora J.W."/>
        </authorList>
    </citation>
    <scope>NUCLEOTIDE SEQUENCE [LARGE SCALE GENOMIC DNA]</scope>
    <source>
        <strain evidence="2 3">AD002</strain>
    </source>
</reference>
<dbReference type="InterPro" id="IPR042449">
    <property type="entry name" value="Ub-E1_IAD_1"/>
</dbReference>
<keyword evidence="3" id="KW-1185">Reference proteome</keyword>
<evidence type="ECO:0008006" key="4">
    <source>
        <dbReference type="Google" id="ProtNLM"/>
    </source>
</evidence>
<evidence type="ECO:0000256" key="1">
    <source>
        <dbReference type="ARBA" id="ARBA00043952"/>
    </source>
</evidence>
<dbReference type="GO" id="GO:0008641">
    <property type="term" value="F:ubiquitin-like modifier activating enzyme activity"/>
    <property type="evidence" value="ECO:0007669"/>
    <property type="project" value="InterPro"/>
</dbReference>
<protein>
    <recommendedName>
        <fullName evidence="4">THIF-type NAD/FAD binding fold domain-containing protein</fullName>
    </recommendedName>
</protein>
<comment type="caution">
    <text evidence="2">The sequence shown here is derived from an EMBL/GenBank/DDBJ whole genome shotgun (WGS) entry which is preliminary data.</text>
</comment>
<accession>A0A433Q871</accession>
<comment type="pathway">
    <text evidence="1">Protein modification.</text>
</comment>
<dbReference type="EMBL" id="RBNJ01011591">
    <property type="protein sequence ID" value="RUS25949.1"/>
    <property type="molecule type" value="Genomic_DNA"/>
</dbReference>
<proteinExistence type="predicted"/>
<name>A0A433Q871_9FUNG</name>
<dbReference type="InterPro" id="IPR035985">
    <property type="entry name" value="Ubiquitin-activating_enz"/>
</dbReference>
<dbReference type="Gene3D" id="3.50.50.80">
    <property type="entry name" value="Ubiquitin-activating enzyme E1, inactive adenylation domain, subdomain 1"/>
    <property type="match status" value="1"/>
</dbReference>
<gene>
    <name evidence="2" type="ORF">BC938DRAFT_471428</name>
</gene>
<sequence length="73" mass="7733">MAVDLKTQKYDRQLRLWAANGQAALEGAKVCLINGTATGTEILKNLILPGGLWGVCDVGLIEKKAGSHQKKAG</sequence>